<dbReference type="InterPro" id="IPR020846">
    <property type="entry name" value="MFS_dom"/>
</dbReference>
<comment type="caution">
    <text evidence="6">The sequence shown here is derived from an EMBL/GenBank/DDBJ whole genome shotgun (WGS) entry which is preliminary data.</text>
</comment>
<sequence length="156" mass="17157">MNIDDVYSHIGQFGPQQKKYMAISYVTLGFYAAVATFNQQFACWEPSFQCEHVNGSVLVDQCWDGRADHCAAIVFNTSYSTVVTEWELVCDRAWQPRSAQSAFMLGLVVSALMSGSLSDRFGRLRLVCVMSAASLFTVGTQALAGSVEVYIVARSV</sequence>
<feature type="domain" description="Major facilitator superfamily (MFS) profile" evidence="5">
    <location>
        <begin position="24"/>
        <end position="156"/>
    </location>
</feature>
<proteinExistence type="predicted"/>
<dbReference type="InterPro" id="IPR036259">
    <property type="entry name" value="MFS_trans_sf"/>
</dbReference>
<accession>A0A6A4WUU4</accession>
<name>A0A6A4WUU4_AMPAM</name>
<dbReference type="AlphaFoldDB" id="A0A6A4WUU4"/>
<keyword evidence="7" id="KW-1185">Reference proteome</keyword>
<evidence type="ECO:0000256" key="4">
    <source>
        <dbReference type="ARBA" id="ARBA00023136"/>
    </source>
</evidence>
<organism evidence="6 7">
    <name type="scientific">Amphibalanus amphitrite</name>
    <name type="common">Striped barnacle</name>
    <name type="synonym">Balanus amphitrite</name>
    <dbReference type="NCBI Taxonomy" id="1232801"/>
    <lineage>
        <taxon>Eukaryota</taxon>
        <taxon>Metazoa</taxon>
        <taxon>Ecdysozoa</taxon>
        <taxon>Arthropoda</taxon>
        <taxon>Crustacea</taxon>
        <taxon>Multicrustacea</taxon>
        <taxon>Cirripedia</taxon>
        <taxon>Thoracica</taxon>
        <taxon>Thoracicalcarea</taxon>
        <taxon>Balanomorpha</taxon>
        <taxon>Balanoidea</taxon>
        <taxon>Balanidae</taxon>
        <taxon>Amphibalaninae</taxon>
        <taxon>Amphibalanus</taxon>
    </lineage>
</organism>
<dbReference type="GO" id="GO:0022857">
    <property type="term" value="F:transmembrane transporter activity"/>
    <property type="evidence" value="ECO:0007669"/>
    <property type="project" value="InterPro"/>
</dbReference>
<dbReference type="OrthoDB" id="6343530at2759"/>
<evidence type="ECO:0000313" key="7">
    <source>
        <dbReference type="Proteomes" id="UP000440578"/>
    </source>
</evidence>
<keyword evidence="2" id="KW-0812">Transmembrane</keyword>
<evidence type="ECO:0000313" key="6">
    <source>
        <dbReference type="EMBL" id="KAF0310595.1"/>
    </source>
</evidence>
<protein>
    <submittedName>
        <fullName evidence="6">Organic cation transporter protein</fullName>
    </submittedName>
</protein>
<dbReference type="Gene3D" id="1.20.1250.20">
    <property type="entry name" value="MFS general substrate transporter like domains"/>
    <property type="match status" value="1"/>
</dbReference>
<dbReference type="PROSITE" id="PS50850">
    <property type="entry name" value="MFS"/>
    <property type="match status" value="1"/>
</dbReference>
<keyword evidence="3" id="KW-1133">Transmembrane helix</keyword>
<evidence type="ECO:0000256" key="2">
    <source>
        <dbReference type="ARBA" id="ARBA00022692"/>
    </source>
</evidence>
<dbReference type="SUPFAM" id="SSF103473">
    <property type="entry name" value="MFS general substrate transporter"/>
    <property type="match status" value="1"/>
</dbReference>
<comment type="subcellular location">
    <subcellularLocation>
        <location evidence="1">Membrane</location>
        <topology evidence="1">Multi-pass membrane protein</topology>
    </subcellularLocation>
</comment>
<dbReference type="PANTHER" id="PTHR24064">
    <property type="entry name" value="SOLUTE CARRIER FAMILY 22 MEMBER"/>
    <property type="match status" value="1"/>
</dbReference>
<keyword evidence="4" id="KW-0472">Membrane</keyword>
<dbReference type="GO" id="GO:0016020">
    <property type="term" value="C:membrane"/>
    <property type="evidence" value="ECO:0007669"/>
    <property type="project" value="UniProtKB-SubCell"/>
</dbReference>
<dbReference type="Proteomes" id="UP000440578">
    <property type="component" value="Unassembled WGS sequence"/>
</dbReference>
<evidence type="ECO:0000256" key="3">
    <source>
        <dbReference type="ARBA" id="ARBA00022989"/>
    </source>
</evidence>
<evidence type="ECO:0000259" key="5">
    <source>
        <dbReference type="PROSITE" id="PS50850"/>
    </source>
</evidence>
<evidence type="ECO:0000256" key="1">
    <source>
        <dbReference type="ARBA" id="ARBA00004141"/>
    </source>
</evidence>
<reference evidence="6 7" key="1">
    <citation type="submission" date="2019-07" db="EMBL/GenBank/DDBJ databases">
        <title>Draft genome assembly of a fouling barnacle, Amphibalanus amphitrite (Darwin, 1854): The first reference genome for Thecostraca.</title>
        <authorList>
            <person name="Kim W."/>
        </authorList>
    </citation>
    <scope>NUCLEOTIDE SEQUENCE [LARGE SCALE GENOMIC DNA]</scope>
    <source>
        <strain evidence="6">SNU_AA5</strain>
        <tissue evidence="6">Soma without cirri and trophi</tissue>
    </source>
</reference>
<dbReference type="EMBL" id="VIIS01000297">
    <property type="protein sequence ID" value="KAF0310595.1"/>
    <property type="molecule type" value="Genomic_DNA"/>
</dbReference>
<gene>
    <name evidence="6" type="primary">Orct_15</name>
    <name evidence="6" type="ORF">FJT64_018389</name>
</gene>